<keyword evidence="3" id="KW-0732">Signal</keyword>
<evidence type="ECO:0000259" key="4">
    <source>
        <dbReference type="SMART" id="SM00635"/>
    </source>
</evidence>
<evidence type="ECO:0000256" key="2">
    <source>
        <dbReference type="ARBA" id="ARBA00022737"/>
    </source>
</evidence>
<reference evidence="5 6" key="1">
    <citation type="submission" date="2017-07" db="EMBL/GenBank/DDBJ databases">
        <title>Fictibacillus sp. nov. GDSW-R2A3 Genome sequencing and assembly.</title>
        <authorList>
            <person name="Mayilraj S."/>
        </authorList>
    </citation>
    <scope>NUCLEOTIDE SEQUENCE [LARGE SCALE GENOMIC DNA]</scope>
    <source>
        <strain evidence="5 6">GDSW-R2A3</strain>
    </source>
</reference>
<dbReference type="Gene3D" id="2.60.40.10">
    <property type="entry name" value="Immunoglobulins"/>
    <property type="match status" value="9"/>
</dbReference>
<keyword evidence="2" id="KW-0677">Repeat</keyword>
<dbReference type="Pfam" id="PF17936">
    <property type="entry name" value="Big_6"/>
    <property type="match status" value="11"/>
</dbReference>
<dbReference type="InterPro" id="IPR001611">
    <property type="entry name" value="Leu-rich_rpt"/>
</dbReference>
<dbReference type="InterPro" id="IPR003343">
    <property type="entry name" value="Big_2"/>
</dbReference>
<dbReference type="Proteomes" id="UP000215059">
    <property type="component" value="Unassembled WGS sequence"/>
</dbReference>
<dbReference type="InterPro" id="IPR041498">
    <property type="entry name" value="Big_6"/>
</dbReference>
<evidence type="ECO:0000313" key="5">
    <source>
        <dbReference type="EMBL" id="OYD57569.1"/>
    </source>
</evidence>
<dbReference type="RefSeq" id="WP_094252920.1">
    <property type="nucleotide sequence ID" value="NZ_JBHLXL010000001.1"/>
</dbReference>
<dbReference type="OrthoDB" id="1495777at2"/>
<name>A0A235F8P4_9BACL</name>
<protein>
    <recommendedName>
        <fullName evidence="4">BIG2 domain-containing protein</fullName>
    </recommendedName>
</protein>
<feature type="signal peptide" evidence="3">
    <location>
        <begin position="1"/>
        <end position="24"/>
    </location>
</feature>
<sequence>MKRIFQLVCCILLLINLVPLNAKAAYNDVFITDPNVEQQIRNQIAKPQGDITIEDMQKVNSLTFYDNSDDLHIISYAQNLKSLEITAANTSNWSFLNNLPLLTDLTISGTNFKDFAEIKNSLHLKVIKLPFNELTNLNGLEYLANVSFLDLTSNKLTDITPIHNAANNPNVQLKYLNILGNPINYNEDATWNQLHYLMQEEQASVDYAYSDQPITGSSALSVNNPAFERAVRMQLAVKPSADLTSQHIKEAKKLNLSGIEAPFKIIPFENLESLQMGSTNPENIPFSEISSLPKLKSLNLSDAMLQDISFIENITQLEVLNLGNQNFIKDLTSLAKLTNLQELELPGDMGGRAITSIDELKNMPNLTKLNLGNNLVRNIEPLAGLTRLTDINLGSNQIRDLGPLVENVMNSNGRENIAIELGFNPLALNNIQQLEEQNVQLQYNNEYYTYFEDLVPTETEPQNGAKYVNIHQLISIPFNILNQVEPDRSYDEIQLVDENNHVLPILKRIRDNSLQISADLEPETSYKLTVPWDAISRSESLFNYKKTYLEDDIVLSFETESELTSLQLNKESYVLTKGESTELTLTANYKNGEHLDVTSRSEITTDNPAVAKLEDGKLNGYTTGITKVKAAYNGFQTEAEVKIIPQRPVVNPVSEHTTEMDGVAETGTEVVVKWEDHFRSGPTDQNGNFHISIPELPIGTVLTVHATDSSGLNSEEATVTVYDAPPPSPQVNIFSDIDTTLTGKTLPNTSIEVYINGTIYTAEPDLEGNFSVEIPMQPASASFYVTAIDEAGNRSEPAGVYVRDKTPPMKPIIQSKVGNNTTKITGLSDTHTTVFAFVGEKEIGKAVLNYLRSFELTIKAQPMGTNIEIYAVDISGNKSENAIVTVSDITPPPAPFVNPIMDNELTVTGKAEANSTVTVESSGGTYLFGIAVADENGDYTVTLPYKLLAGREIQVSAKDAQGNKSAFTKLKVTDNTPPELTRLDAVYDYHTEIKGYVNGAYKVTALAGNTVLGTDTSYNSNDQDFSYSITVPKQKADTVITVRAVDKAGHTHEMIVTVIDKTAPAAPVVDPIDDNDEIITGKTEPNAKVVVSYRSATATADGSGNFTIPINTLPADWVVEVYAVDSAGNKGTTTKVTVKDDTPPKITVEPIGDSTTNIIGKTEIHTTIVLKTGDVELGRTTSDSYGNFYIPITKQKAGTVLTFSAEDSVGFKSADYTITVIDNTAPAAPTVAGVPDSFDWIGGWTEPQAKVEAFIGETSLGEVKASETGEFIIYITPLPAGTVIKVYSTDMSGNKSKAASVKVYDITPPTTLKVNPVGDNQDFITGSIDEPATIYVRIDAEYFIIERVNAGEFTIYFNEWLGAGRVIEVFADDLEANRSESAFVTVEDKTAPAAPVINTVTNKATTVTGRTEANADVAVTVGASSYKAKAKPDGTFSITIPIQNAGTKITAKATDLAGNTSAAAAATVSRIAPNLPAPVTVTNKAAYVTGRADASTTVTLKIGTLTYTGKASTTGIYKITIPIQNAGTSIAITAKDSRGLVSAPRSTKVTKVAPNMPAMVTVSNKAVYVLGKAEAYSSVVVKIGTKTYNGKASSTGTYKITIPVQNAGTSISITAKDKAGNVSAARSIKVTRVAPNMPTVNTVKTTSTSVTGKTEKYATVTVKIGSKVYSAKATSTGSFTVKIPKQKYGTKLYVNAKDSKKQVSATKIVSVVK</sequence>
<feature type="chain" id="PRO_5012827920" description="BIG2 domain-containing protein" evidence="3">
    <location>
        <begin position="25"/>
        <end position="1713"/>
    </location>
</feature>
<dbReference type="InterPro" id="IPR013783">
    <property type="entry name" value="Ig-like_fold"/>
</dbReference>
<dbReference type="EMBL" id="NOII01000003">
    <property type="protein sequence ID" value="OYD57569.1"/>
    <property type="molecule type" value="Genomic_DNA"/>
</dbReference>
<keyword evidence="1" id="KW-0433">Leucine-rich repeat</keyword>
<dbReference type="PANTHER" id="PTHR24366:SF96">
    <property type="entry name" value="LEUCINE RICH REPEAT CONTAINING 53"/>
    <property type="match status" value="1"/>
</dbReference>
<organism evidence="5 6">
    <name type="scientific">Fictibacillus aquaticus</name>
    <dbReference type="NCBI Taxonomy" id="2021314"/>
    <lineage>
        <taxon>Bacteria</taxon>
        <taxon>Bacillati</taxon>
        <taxon>Bacillota</taxon>
        <taxon>Bacilli</taxon>
        <taxon>Bacillales</taxon>
        <taxon>Fictibacillaceae</taxon>
        <taxon>Fictibacillus</taxon>
    </lineage>
</organism>
<dbReference type="InterPro" id="IPR025875">
    <property type="entry name" value="Leu-rich_rpt_4"/>
</dbReference>
<evidence type="ECO:0000313" key="6">
    <source>
        <dbReference type="Proteomes" id="UP000215059"/>
    </source>
</evidence>
<dbReference type="Pfam" id="PF12799">
    <property type="entry name" value="LRR_4"/>
    <property type="match status" value="2"/>
</dbReference>
<feature type="domain" description="BIG2" evidence="4">
    <location>
        <begin position="562"/>
        <end position="642"/>
    </location>
</feature>
<evidence type="ECO:0000256" key="3">
    <source>
        <dbReference type="SAM" id="SignalP"/>
    </source>
</evidence>
<accession>A0A235F8P4</accession>
<keyword evidence="6" id="KW-1185">Reference proteome</keyword>
<proteinExistence type="predicted"/>
<dbReference type="InterPro" id="IPR032675">
    <property type="entry name" value="LRR_dom_sf"/>
</dbReference>
<dbReference type="Gene3D" id="2.60.40.1080">
    <property type="match status" value="1"/>
</dbReference>
<dbReference type="SMART" id="SM00635">
    <property type="entry name" value="BID_2"/>
    <property type="match status" value="1"/>
</dbReference>
<gene>
    <name evidence="5" type="ORF">CGZ90_12940</name>
</gene>
<dbReference type="SMART" id="SM00365">
    <property type="entry name" value="LRR_SD22"/>
    <property type="match status" value="5"/>
</dbReference>
<dbReference type="PROSITE" id="PS51450">
    <property type="entry name" value="LRR"/>
    <property type="match status" value="2"/>
</dbReference>
<dbReference type="NCBIfam" id="NF033510">
    <property type="entry name" value="Ca_tandemer"/>
    <property type="match status" value="4"/>
</dbReference>
<comment type="caution">
    <text evidence="5">The sequence shown here is derived from an EMBL/GenBank/DDBJ whole genome shotgun (WGS) entry which is preliminary data.</text>
</comment>
<dbReference type="Gene3D" id="3.80.10.10">
    <property type="entry name" value="Ribonuclease Inhibitor"/>
    <property type="match status" value="2"/>
</dbReference>
<dbReference type="PANTHER" id="PTHR24366">
    <property type="entry name" value="IG(IMMUNOGLOBULIN) AND LRR(LEUCINE RICH REPEAT) DOMAINS"/>
    <property type="match status" value="1"/>
</dbReference>
<dbReference type="SUPFAM" id="SSF52058">
    <property type="entry name" value="L domain-like"/>
    <property type="match status" value="2"/>
</dbReference>
<dbReference type="SMART" id="SM00369">
    <property type="entry name" value="LRR_TYP"/>
    <property type="match status" value="4"/>
</dbReference>
<evidence type="ECO:0000256" key="1">
    <source>
        <dbReference type="ARBA" id="ARBA00022614"/>
    </source>
</evidence>
<dbReference type="InterPro" id="IPR003591">
    <property type="entry name" value="Leu-rich_rpt_typical-subtyp"/>
</dbReference>